<dbReference type="EMBL" id="AMGX01000016">
    <property type="protein sequence ID" value="EXJ67524.1"/>
    <property type="molecule type" value="Genomic_DNA"/>
</dbReference>
<keyword evidence="2" id="KW-1185">Reference proteome</keyword>
<dbReference type="Proteomes" id="UP000019471">
    <property type="component" value="Unassembled WGS sequence"/>
</dbReference>
<protein>
    <submittedName>
        <fullName evidence="1">Uncharacterized protein</fullName>
    </submittedName>
</protein>
<organism evidence="1 2">
    <name type="scientific">Cladophialophora psammophila CBS 110553</name>
    <dbReference type="NCBI Taxonomy" id="1182543"/>
    <lineage>
        <taxon>Eukaryota</taxon>
        <taxon>Fungi</taxon>
        <taxon>Dikarya</taxon>
        <taxon>Ascomycota</taxon>
        <taxon>Pezizomycotina</taxon>
        <taxon>Eurotiomycetes</taxon>
        <taxon>Chaetothyriomycetidae</taxon>
        <taxon>Chaetothyriales</taxon>
        <taxon>Herpotrichiellaceae</taxon>
        <taxon>Cladophialophora</taxon>
    </lineage>
</organism>
<dbReference type="AlphaFoldDB" id="W9XAQ9"/>
<accession>W9XAQ9</accession>
<dbReference type="GeneID" id="19194233"/>
<dbReference type="RefSeq" id="XP_007748306.1">
    <property type="nucleotide sequence ID" value="XM_007750116.1"/>
</dbReference>
<dbReference type="STRING" id="1182543.W9XAQ9"/>
<evidence type="ECO:0000313" key="2">
    <source>
        <dbReference type="Proteomes" id="UP000019471"/>
    </source>
</evidence>
<dbReference type="HOGENOM" id="CLU_1045877_0_0_1"/>
<reference evidence="1 2" key="1">
    <citation type="submission" date="2013-03" db="EMBL/GenBank/DDBJ databases">
        <title>The Genome Sequence of Cladophialophora psammophila CBS 110553.</title>
        <authorList>
            <consortium name="The Broad Institute Genomics Platform"/>
            <person name="Cuomo C."/>
            <person name="de Hoog S."/>
            <person name="Gorbushina A."/>
            <person name="Walker B."/>
            <person name="Young S.K."/>
            <person name="Zeng Q."/>
            <person name="Gargeya S."/>
            <person name="Fitzgerald M."/>
            <person name="Haas B."/>
            <person name="Abouelleil A."/>
            <person name="Allen A.W."/>
            <person name="Alvarado L."/>
            <person name="Arachchi H.M."/>
            <person name="Berlin A.M."/>
            <person name="Chapman S.B."/>
            <person name="Gainer-Dewar J."/>
            <person name="Goldberg J."/>
            <person name="Griggs A."/>
            <person name="Gujja S."/>
            <person name="Hansen M."/>
            <person name="Howarth C."/>
            <person name="Imamovic A."/>
            <person name="Ireland A."/>
            <person name="Larimer J."/>
            <person name="McCowan C."/>
            <person name="Murphy C."/>
            <person name="Pearson M."/>
            <person name="Poon T.W."/>
            <person name="Priest M."/>
            <person name="Roberts A."/>
            <person name="Saif S."/>
            <person name="Shea T."/>
            <person name="Sisk P."/>
            <person name="Sykes S."/>
            <person name="Wortman J."/>
            <person name="Nusbaum C."/>
            <person name="Birren B."/>
        </authorList>
    </citation>
    <scope>NUCLEOTIDE SEQUENCE [LARGE SCALE GENOMIC DNA]</scope>
    <source>
        <strain evidence="1 2">CBS 110553</strain>
    </source>
</reference>
<gene>
    <name evidence="1" type="ORF">A1O5_09537</name>
</gene>
<sequence length="266" mass="29750">MGTPDAAFDVDESHRHLIFLTFIRMLFRLKEPKINFFTDPLPQGPNDGQEHILYALNSLARSPVAVSSMCGRSELRHIANQAQLFHIGHLAASSDLINILYPAIRFFAGTRGIHNDFKSVHLLVAALATANQASIRKLIYHCAQILALVRRYPTGWIYEPFIVFHAGIILFLTAGLIPPPCSSAVAGATLQLDDIEVTRYTSPSAKIATWVRDGGDKVISLDRIPVLCCREGRQELLEYTAELLKRGGWEIGREFVKLLFLFRDPI</sequence>
<name>W9XAQ9_9EURO</name>
<proteinExistence type="predicted"/>
<comment type="caution">
    <text evidence="1">The sequence shown here is derived from an EMBL/GenBank/DDBJ whole genome shotgun (WGS) entry which is preliminary data.</text>
</comment>
<evidence type="ECO:0000313" key="1">
    <source>
        <dbReference type="EMBL" id="EXJ67524.1"/>
    </source>
</evidence>